<proteinExistence type="predicted"/>
<comment type="caution">
    <text evidence="3">The sequence shown here is derived from an EMBL/GenBank/DDBJ whole genome shotgun (WGS) entry which is preliminary data.</text>
</comment>
<dbReference type="InterPro" id="IPR022562">
    <property type="entry name" value="DUF3466"/>
</dbReference>
<protein>
    <recommendedName>
        <fullName evidence="5">DUF3466 domain-containing protein</fullName>
    </recommendedName>
</protein>
<dbReference type="RefSeq" id="WP_046003121.1">
    <property type="nucleotide sequence ID" value="NZ_JXYA01000002.1"/>
</dbReference>
<dbReference type="EMBL" id="JXYA01000002">
    <property type="protein sequence ID" value="KJZ12971.1"/>
    <property type="molecule type" value="Genomic_DNA"/>
</dbReference>
<evidence type="ECO:0000313" key="4">
    <source>
        <dbReference type="Proteomes" id="UP000033452"/>
    </source>
</evidence>
<feature type="region of interest" description="Disordered" evidence="1">
    <location>
        <begin position="504"/>
        <end position="524"/>
    </location>
</feature>
<keyword evidence="4" id="KW-1185">Reference proteome</keyword>
<dbReference type="OrthoDB" id="6219137at2"/>
<name>A0A0F4QZ71_9GAMM</name>
<feature type="chain" id="PRO_5002475993" description="DUF3466 domain-containing protein" evidence="2">
    <location>
        <begin position="21"/>
        <end position="573"/>
    </location>
</feature>
<evidence type="ECO:0000313" key="3">
    <source>
        <dbReference type="EMBL" id="KJZ12971.1"/>
    </source>
</evidence>
<feature type="signal peptide" evidence="2">
    <location>
        <begin position="1"/>
        <end position="20"/>
    </location>
</feature>
<evidence type="ECO:0008006" key="5">
    <source>
        <dbReference type="Google" id="ProtNLM"/>
    </source>
</evidence>
<organism evidence="3 4">
    <name type="scientific">Pseudoalteromonas rubra</name>
    <dbReference type="NCBI Taxonomy" id="43658"/>
    <lineage>
        <taxon>Bacteria</taxon>
        <taxon>Pseudomonadati</taxon>
        <taxon>Pseudomonadota</taxon>
        <taxon>Gammaproteobacteria</taxon>
        <taxon>Alteromonadales</taxon>
        <taxon>Pseudoalteromonadaceae</taxon>
        <taxon>Pseudoalteromonas</taxon>
    </lineage>
</organism>
<evidence type="ECO:0000256" key="2">
    <source>
        <dbReference type="SAM" id="SignalP"/>
    </source>
</evidence>
<sequence>MKYSLMAASIIFGLSGVAVAAPYKLTELPISDIGKMNYVTDANESGEAIGRVTGLYNLPVDISYIDFQDSSITNYYDTYKAILENRDETITFTLDDIQNGNALATDAEAHTFMLSYLSSSTQSASAEFQKISSVAGLEFTGTSVNLIDLFDIESPDYAGLTRSVSNAMTAIAADGTVAGWGSAPFKKITFTPEGESEAKTYFIRDWHARGIVISPGGKRVTLEPEFTEYGGYSIATDITLTDEGNYLVVGQASVGLPENSQTTITDNCDDKDEPEAVCIWRQGRGVYDLRAYQWTLDKDFNVIETKNLGIGLERKDDEDNPFYSSAFAVNKAGIAVGKSRIRVDDSLKAYEEPGYYQNGQFFTLREHDVFDQAGNAVDINDSNVIAGYVGKQYQGSLFEVAGFYYDMSNKTLVEIPSYFSGSDTYVRDINNAGYIVGQGETEKNVSNPRSEAFMYKLGDEKLTNINDLLPCQSDEFPYTVAEAIRITDDNTIYAVATKTVTKLDSFGNPDKDSNGNEASESVTVPVVLTKTGSTELEQCVAPETETYERQSASLSWLSLLALPLLWVRRRRQK</sequence>
<keyword evidence="2" id="KW-0732">Signal</keyword>
<dbReference type="PATRIC" id="fig|43658.5.peg.217"/>
<dbReference type="Proteomes" id="UP000033452">
    <property type="component" value="Unassembled WGS sequence"/>
</dbReference>
<dbReference type="InterPro" id="IPR020008">
    <property type="entry name" value="GlyGly_CTERM"/>
</dbReference>
<dbReference type="NCBIfam" id="TIGR03501">
    <property type="entry name" value="GlyGly_CTERM"/>
    <property type="match status" value="1"/>
</dbReference>
<gene>
    <name evidence="3" type="ORF">TW77_01060</name>
</gene>
<dbReference type="AlphaFoldDB" id="A0A0F4QZ71"/>
<accession>A0A0F4QZ71</accession>
<reference evidence="3 4" key="1">
    <citation type="journal article" date="2015" name="BMC Genomics">
        <title>Genome mining reveals unlocked bioactive potential of marine Gram-negative bacteria.</title>
        <authorList>
            <person name="Machado H."/>
            <person name="Sonnenschein E.C."/>
            <person name="Melchiorsen J."/>
            <person name="Gram L."/>
        </authorList>
    </citation>
    <scope>NUCLEOTIDE SEQUENCE [LARGE SCALE GENOMIC DNA]</scope>
    <source>
        <strain evidence="3 4">S2471</strain>
    </source>
</reference>
<evidence type="ECO:0000256" key="1">
    <source>
        <dbReference type="SAM" id="MobiDB-lite"/>
    </source>
</evidence>
<dbReference type="Pfam" id="PF11949">
    <property type="entry name" value="DUF3466"/>
    <property type="match status" value="1"/>
</dbReference>